<dbReference type="GO" id="GO:0045087">
    <property type="term" value="P:innate immune response"/>
    <property type="evidence" value="ECO:0007669"/>
    <property type="project" value="UniProtKB-KW"/>
</dbReference>
<dbReference type="CDD" id="cd00190">
    <property type="entry name" value="Tryp_SPc"/>
    <property type="match status" value="1"/>
</dbReference>
<dbReference type="EMBL" id="ATLV01012243">
    <property type="status" value="NOT_ANNOTATED_CDS"/>
    <property type="molecule type" value="Genomic_DNA"/>
</dbReference>
<evidence type="ECO:0000256" key="3">
    <source>
        <dbReference type="ARBA" id="ARBA00022588"/>
    </source>
</evidence>
<keyword evidence="7" id="KW-0325">Glycoprotein</keyword>
<evidence type="ECO:0000313" key="12">
    <source>
        <dbReference type="EnsemblMetazoa" id="ASIC003388-PA"/>
    </source>
</evidence>
<keyword evidence="6" id="KW-1015">Disulfide bond</keyword>
<dbReference type="FunFam" id="2.40.10.10:FF:000068">
    <property type="entry name" value="transmembrane protease serine 2"/>
    <property type="match status" value="1"/>
</dbReference>
<keyword evidence="4" id="KW-0732">Signal</keyword>
<evidence type="ECO:0000256" key="1">
    <source>
        <dbReference type="ARBA" id="ARBA00004613"/>
    </source>
</evidence>
<accession>A0A084VE52</accession>
<evidence type="ECO:0000256" key="8">
    <source>
        <dbReference type="ARBA" id="ARBA00024195"/>
    </source>
</evidence>
<reference evidence="11 13" key="1">
    <citation type="journal article" date="2014" name="BMC Genomics">
        <title>Genome sequence of Anopheles sinensis provides insight into genetics basis of mosquito competence for malaria parasites.</title>
        <authorList>
            <person name="Zhou D."/>
            <person name="Zhang D."/>
            <person name="Ding G."/>
            <person name="Shi L."/>
            <person name="Hou Q."/>
            <person name="Ye Y."/>
            <person name="Xu Y."/>
            <person name="Zhou H."/>
            <person name="Xiong C."/>
            <person name="Li S."/>
            <person name="Yu J."/>
            <person name="Hong S."/>
            <person name="Yu X."/>
            <person name="Zou P."/>
            <person name="Chen C."/>
            <person name="Chang X."/>
            <person name="Wang W."/>
            <person name="Lv Y."/>
            <person name="Sun Y."/>
            <person name="Ma L."/>
            <person name="Shen B."/>
            <person name="Zhu C."/>
        </authorList>
    </citation>
    <scope>NUCLEOTIDE SEQUENCE [LARGE SCALE GENOMIC DNA]</scope>
</reference>
<keyword evidence="5" id="KW-0391">Immunity</keyword>
<dbReference type="InterPro" id="IPR051487">
    <property type="entry name" value="Ser/Thr_Proteases_Immune/Dev"/>
</dbReference>
<dbReference type="STRING" id="74873.A0A084VE52"/>
<dbReference type="Pfam" id="PF00089">
    <property type="entry name" value="Trypsin"/>
    <property type="match status" value="1"/>
</dbReference>
<dbReference type="PROSITE" id="PS50240">
    <property type="entry name" value="TRYPSIN_DOM"/>
    <property type="match status" value="1"/>
</dbReference>
<name>A0A084VE52_ANOSI</name>
<dbReference type="SMART" id="SM00020">
    <property type="entry name" value="Tryp_SPc"/>
    <property type="match status" value="1"/>
</dbReference>
<dbReference type="InterPro" id="IPR009003">
    <property type="entry name" value="Peptidase_S1_PA"/>
</dbReference>
<dbReference type="GO" id="GO:0006508">
    <property type="term" value="P:proteolysis"/>
    <property type="evidence" value="ECO:0007669"/>
    <property type="project" value="InterPro"/>
</dbReference>
<keyword evidence="2" id="KW-0964">Secreted</keyword>
<dbReference type="Gene3D" id="2.40.10.10">
    <property type="entry name" value="Trypsin-like serine proteases"/>
    <property type="match status" value="1"/>
</dbReference>
<evidence type="ECO:0000313" key="11">
    <source>
        <dbReference type="EMBL" id="KFB36246.1"/>
    </source>
</evidence>
<dbReference type="VEuPathDB" id="VectorBase:ASIS005511"/>
<dbReference type="GO" id="GO:0004252">
    <property type="term" value="F:serine-type endopeptidase activity"/>
    <property type="evidence" value="ECO:0007669"/>
    <property type="project" value="InterPro"/>
</dbReference>
<dbReference type="SUPFAM" id="SSF50494">
    <property type="entry name" value="Trypsin-like serine proteases"/>
    <property type="match status" value="1"/>
</dbReference>
<evidence type="ECO:0000259" key="10">
    <source>
        <dbReference type="PROSITE" id="PS50240"/>
    </source>
</evidence>
<organism evidence="11">
    <name type="scientific">Anopheles sinensis</name>
    <name type="common">Mosquito</name>
    <dbReference type="NCBI Taxonomy" id="74873"/>
    <lineage>
        <taxon>Eukaryota</taxon>
        <taxon>Metazoa</taxon>
        <taxon>Ecdysozoa</taxon>
        <taxon>Arthropoda</taxon>
        <taxon>Hexapoda</taxon>
        <taxon>Insecta</taxon>
        <taxon>Pterygota</taxon>
        <taxon>Neoptera</taxon>
        <taxon>Endopterygota</taxon>
        <taxon>Diptera</taxon>
        <taxon>Nematocera</taxon>
        <taxon>Culicoidea</taxon>
        <taxon>Culicidae</taxon>
        <taxon>Anophelinae</taxon>
        <taxon>Anopheles</taxon>
    </lineage>
</organism>
<dbReference type="GO" id="GO:0005576">
    <property type="term" value="C:extracellular region"/>
    <property type="evidence" value="ECO:0007669"/>
    <property type="project" value="UniProtKB-SubCell"/>
</dbReference>
<comment type="subcellular location">
    <subcellularLocation>
        <location evidence="1">Secreted</location>
    </subcellularLocation>
</comment>
<keyword evidence="3" id="KW-0399">Innate immunity</keyword>
<protein>
    <submittedName>
        <fullName evidence="12">Peptidase S1 domain-containing protein</fullName>
    </submittedName>
</protein>
<dbReference type="OMA" id="HANREEC"/>
<reference evidence="12" key="2">
    <citation type="submission" date="2020-05" db="UniProtKB">
        <authorList>
            <consortium name="EnsemblMetazoa"/>
        </authorList>
    </citation>
    <scope>IDENTIFICATION</scope>
</reference>
<sequence length="306" mass="34001">MSPAANPENLVDDQNWSGECGQRDVLETTTGSGTKRGEFPWSVAVFTHTNILGTLRYVFLCGGTLIDEPIVLTAAACIQHKNVSELFVHIGVWNVDARSDRFTQIIQVAEVAVHKDYESLSLINNIALLVLKDSVRPGRSANRVCLPEGNQKFETDSTCYVVGWEDQRSLGGSNALLKLSAEHANREECSKYIRFMGGNPNYNLPKEHLCSSYSSPLVPCARVQGSGLVCSLHNNSEQFFLVGIASYSKRHCSQSPGYDVFQKTENYISWVDTHMKKYSRDKSYYRPDPNGSNEEADKDTDDIASS</sequence>
<feature type="region of interest" description="Disordered" evidence="9">
    <location>
        <begin position="281"/>
        <end position="306"/>
    </location>
</feature>
<dbReference type="AlphaFoldDB" id="A0A084VE52"/>
<proteinExistence type="inferred from homology"/>
<evidence type="ECO:0000256" key="7">
    <source>
        <dbReference type="ARBA" id="ARBA00023180"/>
    </source>
</evidence>
<dbReference type="InterPro" id="IPR001254">
    <property type="entry name" value="Trypsin_dom"/>
</dbReference>
<dbReference type="EnsemblMetazoa" id="ASIC003388-RA">
    <property type="protein sequence ID" value="ASIC003388-PA"/>
    <property type="gene ID" value="ASIC003388"/>
</dbReference>
<dbReference type="OrthoDB" id="7726766at2759"/>
<evidence type="ECO:0000256" key="2">
    <source>
        <dbReference type="ARBA" id="ARBA00022525"/>
    </source>
</evidence>
<dbReference type="EMBL" id="KE524775">
    <property type="protein sequence ID" value="KFB36246.1"/>
    <property type="molecule type" value="Genomic_DNA"/>
</dbReference>
<evidence type="ECO:0000256" key="9">
    <source>
        <dbReference type="SAM" id="MobiDB-lite"/>
    </source>
</evidence>
<feature type="domain" description="Peptidase S1" evidence="10">
    <location>
        <begin position="28"/>
        <end position="276"/>
    </location>
</feature>
<keyword evidence="13" id="KW-1185">Reference proteome</keyword>
<dbReference type="VEuPathDB" id="VectorBase:ASIC003388"/>
<evidence type="ECO:0000313" key="13">
    <source>
        <dbReference type="Proteomes" id="UP000030765"/>
    </source>
</evidence>
<dbReference type="PANTHER" id="PTHR24256">
    <property type="entry name" value="TRYPTASE-RELATED"/>
    <property type="match status" value="1"/>
</dbReference>
<gene>
    <name evidence="11" type="ORF">ZHAS_00003388</name>
</gene>
<evidence type="ECO:0000256" key="6">
    <source>
        <dbReference type="ARBA" id="ARBA00023157"/>
    </source>
</evidence>
<dbReference type="InterPro" id="IPR043504">
    <property type="entry name" value="Peptidase_S1_PA_chymotrypsin"/>
</dbReference>
<evidence type="ECO:0000256" key="4">
    <source>
        <dbReference type="ARBA" id="ARBA00022729"/>
    </source>
</evidence>
<evidence type="ECO:0000256" key="5">
    <source>
        <dbReference type="ARBA" id="ARBA00022859"/>
    </source>
</evidence>
<feature type="compositionally biased region" description="Acidic residues" evidence="9">
    <location>
        <begin position="294"/>
        <end position="306"/>
    </location>
</feature>
<dbReference type="Proteomes" id="UP000030765">
    <property type="component" value="Unassembled WGS sequence"/>
</dbReference>
<comment type="similarity">
    <text evidence="8">Belongs to the peptidase S1 family. CLIP subfamily.</text>
</comment>